<evidence type="ECO:0000313" key="1">
    <source>
        <dbReference type="EMBL" id="AWO83307.1"/>
    </source>
</evidence>
<dbReference type="InterPro" id="IPR046117">
    <property type="entry name" value="DUF6054"/>
</dbReference>
<dbReference type="Pfam" id="PF19524">
    <property type="entry name" value="DUF6054"/>
    <property type="match status" value="1"/>
</dbReference>
<sequence>MSKHERAFTGDFDEVLHAIHACVLNGSSSASYEAGSDITVGDVRCATLVFERYSMVGNNRLSLTVTLIGRGRELNLVAITSGGSQAVFWKLNFYGEDAFLSQFVGHLDTIIGRQSA</sequence>
<evidence type="ECO:0000313" key="2">
    <source>
        <dbReference type="Proteomes" id="UP000247118"/>
    </source>
</evidence>
<name>A0AAD0KBI6_9ACTN</name>
<accession>A0AAD0KBI6</accession>
<gene>
    <name evidence="1" type="ORF">DLJ61_06975</name>
</gene>
<protein>
    <submittedName>
        <fullName evidence="1">Uncharacterized protein</fullName>
    </submittedName>
</protein>
<dbReference type="KEGG" id="gta:BCM27_06920"/>
<dbReference type="EMBL" id="CP029604">
    <property type="protein sequence ID" value="AWO83307.1"/>
    <property type="molecule type" value="Genomic_DNA"/>
</dbReference>
<dbReference type="RefSeq" id="WP_004020176.1">
    <property type="nucleotide sequence ID" value="NZ_CABEIC010000002.1"/>
</dbReference>
<organism evidence="1 2">
    <name type="scientific">Gordonia terrae</name>
    <dbReference type="NCBI Taxonomy" id="2055"/>
    <lineage>
        <taxon>Bacteria</taxon>
        <taxon>Bacillati</taxon>
        <taxon>Actinomycetota</taxon>
        <taxon>Actinomycetes</taxon>
        <taxon>Mycobacteriales</taxon>
        <taxon>Gordoniaceae</taxon>
        <taxon>Gordonia</taxon>
    </lineage>
</organism>
<dbReference type="GeneID" id="93243367"/>
<dbReference type="AlphaFoldDB" id="A0AAD0KBI6"/>
<proteinExistence type="predicted"/>
<dbReference type="Proteomes" id="UP000247118">
    <property type="component" value="Chromosome"/>
</dbReference>
<reference evidence="1 2" key="1">
    <citation type="submission" date="2018-05" db="EMBL/GenBank/DDBJ databases">
        <title>Complete genome sequence of Gordonia terrae NRRL B-16283.</title>
        <authorList>
            <person name="Garlena R.A."/>
            <person name="Russell D.A."/>
            <person name="Hatfull G.F."/>
        </authorList>
    </citation>
    <scope>NUCLEOTIDE SEQUENCE [LARGE SCALE GENOMIC DNA]</scope>
    <source>
        <strain evidence="1 2">NRRL B-16283</strain>
    </source>
</reference>